<dbReference type="Proteomes" id="UP000469125">
    <property type="component" value="Unassembled WGS sequence"/>
</dbReference>
<dbReference type="AlphaFoldDB" id="A0A6N8FF60"/>
<protein>
    <submittedName>
        <fullName evidence="1">Uncharacterized protein</fullName>
    </submittedName>
</protein>
<name>A0A6N8FF60_9BACI</name>
<gene>
    <name evidence="1" type="ORF">GMD78_00415</name>
</gene>
<reference evidence="1 2" key="1">
    <citation type="submission" date="2019-11" db="EMBL/GenBank/DDBJ databases">
        <authorList>
            <person name="Li X."/>
        </authorList>
    </citation>
    <scope>NUCLEOTIDE SEQUENCE [LARGE SCALE GENOMIC DNA]</scope>
    <source>
        <strain evidence="1 2">L9</strain>
    </source>
</reference>
<sequence length="65" mass="7738">MLVLHEKRICERKINQIKNGFSAYAESKELIRLMKREIMKNNLDVYYDETPTGCWFIPIKESKSS</sequence>
<dbReference type="InterPro" id="IPR058867">
    <property type="entry name" value="YtzJ"/>
</dbReference>
<dbReference type="RefSeq" id="WP_155666062.1">
    <property type="nucleotide sequence ID" value="NZ_WOCA01000001.1"/>
</dbReference>
<comment type="caution">
    <text evidence="1">The sequence shown here is derived from an EMBL/GenBank/DDBJ whole genome shotgun (WGS) entry which is preliminary data.</text>
</comment>
<dbReference type="EMBL" id="WOCA01000001">
    <property type="protein sequence ID" value="MUK86864.1"/>
    <property type="molecule type" value="Genomic_DNA"/>
</dbReference>
<evidence type="ECO:0000313" key="2">
    <source>
        <dbReference type="Proteomes" id="UP000469125"/>
    </source>
</evidence>
<organism evidence="1 2">
    <name type="scientific">Ornithinibacillus caprae</name>
    <dbReference type="NCBI Taxonomy" id="2678566"/>
    <lineage>
        <taxon>Bacteria</taxon>
        <taxon>Bacillati</taxon>
        <taxon>Bacillota</taxon>
        <taxon>Bacilli</taxon>
        <taxon>Bacillales</taxon>
        <taxon>Bacillaceae</taxon>
        <taxon>Ornithinibacillus</taxon>
    </lineage>
</organism>
<accession>A0A6N8FF60</accession>
<dbReference type="Pfam" id="PF26326">
    <property type="entry name" value="YtzJ"/>
    <property type="match status" value="1"/>
</dbReference>
<keyword evidence="2" id="KW-1185">Reference proteome</keyword>
<proteinExistence type="predicted"/>
<evidence type="ECO:0000313" key="1">
    <source>
        <dbReference type="EMBL" id="MUK86864.1"/>
    </source>
</evidence>